<gene>
    <name evidence="1" type="ORF">PVAP13_9KG248400</name>
</gene>
<reference evidence="1" key="1">
    <citation type="submission" date="2020-05" db="EMBL/GenBank/DDBJ databases">
        <title>WGS assembly of Panicum virgatum.</title>
        <authorList>
            <person name="Lovell J.T."/>
            <person name="Jenkins J."/>
            <person name="Shu S."/>
            <person name="Juenger T.E."/>
            <person name="Schmutz J."/>
        </authorList>
    </citation>
    <scope>NUCLEOTIDE SEQUENCE</scope>
    <source>
        <strain evidence="1">AP13</strain>
    </source>
</reference>
<sequence length="100" mass="10928">MELLLGVQPARTRAEVLLRARPDAGATELAGGAAAGCRSPQLPPLRGKSILKARMSAPPCSFPHAGRRRSTEWRLWQAAQVEDELRLWRASDDNVAICIL</sequence>
<name>A0A8T0NK69_PANVG</name>
<organism evidence="1 2">
    <name type="scientific">Panicum virgatum</name>
    <name type="common">Blackwell switchgrass</name>
    <dbReference type="NCBI Taxonomy" id="38727"/>
    <lineage>
        <taxon>Eukaryota</taxon>
        <taxon>Viridiplantae</taxon>
        <taxon>Streptophyta</taxon>
        <taxon>Embryophyta</taxon>
        <taxon>Tracheophyta</taxon>
        <taxon>Spermatophyta</taxon>
        <taxon>Magnoliopsida</taxon>
        <taxon>Liliopsida</taxon>
        <taxon>Poales</taxon>
        <taxon>Poaceae</taxon>
        <taxon>PACMAD clade</taxon>
        <taxon>Panicoideae</taxon>
        <taxon>Panicodae</taxon>
        <taxon>Paniceae</taxon>
        <taxon>Panicinae</taxon>
        <taxon>Panicum</taxon>
        <taxon>Panicum sect. Hiantes</taxon>
    </lineage>
</organism>
<protein>
    <submittedName>
        <fullName evidence="1">Uncharacterized protein</fullName>
    </submittedName>
</protein>
<dbReference type="AlphaFoldDB" id="A0A8T0NK69"/>
<keyword evidence="2" id="KW-1185">Reference proteome</keyword>
<dbReference type="EMBL" id="CM029053">
    <property type="protein sequence ID" value="KAG2548985.1"/>
    <property type="molecule type" value="Genomic_DNA"/>
</dbReference>
<dbReference type="Proteomes" id="UP000823388">
    <property type="component" value="Chromosome 9K"/>
</dbReference>
<comment type="caution">
    <text evidence="1">The sequence shown here is derived from an EMBL/GenBank/DDBJ whole genome shotgun (WGS) entry which is preliminary data.</text>
</comment>
<evidence type="ECO:0000313" key="2">
    <source>
        <dbReference type="Proteomes" id="UP000823388"/>
    </source>
</evidence>
<accession>A0A8T0NK69</accession>
<evidence type="ECO:0000313" key="1">
    <source>
        <dbReference type="EMBL" id="KAG2548985.1"/>
    </source>
</evidence>
<proteinExistence type="predicted"/>